<evidence type="ECO:0000256" key="3">
    <source>
        <dbReference type="ARBA" id="ARBA00022553"/>
    </source>
</evidence>
<keyword evidence="8" id="KW-0472">Membrane</keyword>
<keyword evidence="5" id="KW-0418">Kinase</keyword>
<evidence type="ECO:0000313" key="10">
    <source>
        <dbReference type="EMBL" id="BCR06659.1"/>
    </source>
</evidence>
<dbReference type="PANTHER" id="PTHR45436:SF5">
    <property type="entry name" value="SENSOR HISTIDINE KINASE TRCS"/>
    <property type="match status" value="1"/>
</dbReference>
<proteinExistence type="predicted"/>
<comment type="catalytic activity">
    <reaction evidence="1">
        <text>ATP + protein L-histidine = ADP + protein N-phospho-L-histidine.</text>
        <dbReference type="EC" id="2.7.13.3"/>
    </reaction>
</comment>
<protein>
    <recommendedName>
        <fullName evidence="2">histidine kinase</fullName>
        <ecNumber evidence="2">2.7.13.3</ecNumber>
    </recommendedName>
</protein>
<keyword evidence="8" id="KW-0812">Transmembrane</keyword>
<keyword evidence="6" id="KW-0902">Two-component regulatory system</keyword>
<dbReference type="Gene3D" id="6.10.340.10">
    <property type="match status" value="1"/>
</dbReference>
<dbReference type="InterPro" id="IPR003660">
    <property type="entry name" value="HAMP_dom"/>
</dbReference>
<feature type="compositionally biased region" description="Basic and acidic residues" evidence="7">
    <location>
        <begin position="266"/>
        <end position="276"/>
    </location>
</feature>
<keyword evidence="4" id="KW-0808">Transferase</keyword>
<sequence length="289" mass="31421">MLRSLTAKAVVPVASAVTGFVIVCCLLLYSFIQGDLVDGAIQREVSLADTIIKSTHYSMLKSDRESLRHTISHIGRQQGVEHVRIFNKKGLIMFSADPAEVNREVDTRAAGCVECHAGPEPSASLGPMEQARRFTNEQGRHVLAITAPIFNEPGCSSGGCHFHLPEQKLLGTLDIGLSEEPLRETLATLRGRMALFCLMVLLLSVGGVCALLRRNVLLPIRELVGYANALRAGETQPLPPEGCEEIETLGRAYQELNRRLRQTTAELEKARDKGADRAGNPLPGEPPAP</sequence>
<feature type="transmembrane region" description="Helical" evidence="8">
    <location>
        <begin position="9"/>
        <end position="32"/>
    </location>
</feature>
<evidence type="ECO:0000313" key="11">
    <source>
        <dbReference type="Proteomes" id="UP001319827"/>
    </source>
</evidence>
<evidence type="ECO:0000256" key="7">
    <source>
        <dbReference type="SAM" id="MobiDB-lite"/>
    </source>
</evidence>
<accession>A0ABM8I1W5</accession>
<organism evidence="10 11">
    <name type="scientific">Desulfuromonas versatilis</name>
    <dbReference type="NCBI Taxonomy" id="2802975"/>
    <lineage>
        <taxon>Bacteria</taxon>
        <taxon>Pseudomonadati</taxon>
        <taxon>Thermodesulfobacteriota</taxon>
        <taxon>Desulfuromonadia</taxon>
        <taxon>Desulfuromonadales</taxon>
        <taxon>Desulfuromonadaceae</taxon>
        <taxon>Desulfuromonas</taxon>
    </lineage>
</organism>
<name>A0ABM8I1W5_9BACT</name>
<dbReference type="PROSITE" id="PS50885">
    <property type="entry name" value="HAMP"/>
    <property type="match status" value="1"/>
</dbReference>
<evidence type="ECO:0000259" key="9">
    <source>
        <dbReference type="PROSITE" id="PS50885"/>
    </source>
</evidence>
<dbReference type="Gene3D" id="3.30.450.290">
    <property type="match status" value="1"/>
</dbReference>
<keyword evidence="11" id="KW-1185">Reference proteome</keyword>
<feature type="region of interest" description="Disordered" evidence="7">
    <location>
        <begin position="263"/>
        <end position="289"/>
    </location>
</feature>
<evidence type="ECO:0000256" key="2">
    <source>
        <dbReference type="ARBA" id="ARBA00012438"/>
    </source>
</evidence>
<keyword evidence="3" id="KW-0597">Phosphoprotein</keyword>
<feature type="domain" description="HAMP" evidence="9">
    <location>
        <begin position="214"/>
        <end position="265"/>
    </location>
</feature>
<evidence type="ECO:0000256" key="6">
    <source>
        <dbReference type="ARBA" id="ARBA00023012"/>
    </source>
</evidence>
<gene>
    <name evidence="10" type="ORF">DESUT3_37280</name>
</gene>
<evidence type="ECO:0000256" key="4">
    <source>
        <dbReference type="ARBA" id="ARBA00022679"/>
    </source>
</evidence>
<dbReference type="EMBL" id="AP024355">
    <property type="protein sequence ID" value="BCR06659.1"/>
    <property type="molecule type" value="Genomic_DNA"/>
</dbReference>
<feature type="transmembrane region" description="Helical" evidence="8">
    <location>
        <begin position="193"/>
        <end position="212"/>
    </location>
</feature>
<evidence type="ECO:0000256" key="5">
    <source>
        <dbReference type="ARBA" id="ARBA00022777"/>
    </source>
</evidence>
<evidence type="ECO:0000256" key="8">
    <source>
        <dbReference type="SAM" id="Phobius"/>
    </source>
</evidence>
<dbReference type="EC" id="2.7.13.3" evidence="2"/>
<dbReference type="InterPro" id="IPR050428">
    <property type="entry name" value="TCS_sensor_his_kinase"/>
</dbReference>
<dbReference type="RefSeq" id="WP_221250044.1">
    <property type="nucleotide sequence ID" value="NZ_AP024355.1"/>
</dbReference>
<reference evidence="10 11" key="2">
    <citation type="journal article" date="2021" name="Int. J. Syst. Evol. Microbiol.">
        <title>Isolation and Polyphasic Characterization of Desulfuromonas versatilis sp. Nov., an Electrogenic Bacteria Capable of Versatile Metabolism Isolated from a Graphene Oxide-Reducing Enrichment Culture.</title>
        <authorList>
            <person name="Xie L."/>
            <person name="Yoshida N."/>
            <person name="Ishii S."/>
            <person name="Meng L."/>
        </authorList>
    </citation>
    <scope>NUCLEOTIDE SEQUENCE [LARGE SCALE GENOMIC DNA]</scope>
    <source>
        <strain evidence="10 11">NIT-T3</strain>
    </source>
</reference>
<evidence type="ECO:0000256" key="1">
    <source>
        <dbReference type="ARBA" id="ARBA00000085"/>
    </source>
</evidence>
<dbReference type="PANTHER" id="PTHR45436">
    <property type="entry name" value="SENSOR HISTIDINE KINASE YKOH"/>
    <property type="match status" value="1"/>
</dbReference>
<reference evidence="10 11" key="1">
    <citation type="journal article" date="2016" name="C (Basel)">
        <title>Selective Growth of and Electricity Production by Marine Exoelectrogenic Bacteria in Self-Aggregated Hydrogel of Microbially Reduced Graphene Oxide.</title>
        <authorList>
            <person name="Yoshida N."/>
            <person name="Goto Y."/>
            <person name="Miyata Y."/>
        </authorList>
    </citation>
    <scope>NUCLEOTIDE SEQUENCE [LARGE SCALE GENOMIC DNA]</scope>
    <source>
        <strain evidence="10 11">NIT-T3</strain>
    </source>
</reference>
<dbReference type="Proteomes" id="UP001319827">
    <property type="component" value="Chromosome"/>
</dbReference>
<keyword evidence="8" id="KW-1133">Transmembrane helix</keyword>